<dbReference type="EMBL" id="JAGEOK010000016">
    <property type="protein sequence ID" value="MBO2440871.1"/>
    <property type="molecule type" value="Genomic_DNA"/>
</dbReference>
<keyword evidence="4" id="KW-0804">Transcription</keyword>
<dbReference type="InterPro" id="IPR005119">
    <property type="entry name" value="LysR_subst-bd"/>
</dbReference>
<evidence type="ECO:0000313" key="8">
    <source>
        <dbReference type="Proteomes" id="UP000666915"/>
    </source>
</evidence>
<feature type="domain" description="HTH lysR-type" evidence="6">
    <location>
        <begin position="1"/>
        <end position="61"/>
    </location>
</feature>
<dbReference type="InterPro" id="IPR036390">
    <property type="entry name" value="WH_DNA-bd_sf"/>
</dbReference>
<evidence type="ECO:0000259" key="6">
    <source>
        <dbReference type="PROSITE" id="PS50931"/>
    </source>
</evidence>
<evidence type="ECO:0000256" key="1">
    <source>
        <dbReference type="ARBA" id="ARBA00009437"/>
    </source>
</evidence>
<name>A0ABS3R418_9ACTN</name>
<comment type="caution">
    <text evidence="7">The sequence shown here is derived from an EMBL/GenBank/DDBJ whole genome shotgun (WGS) entry which is preliminary data.</text>
</comment>
<evidence type="ECO:0000256" key="5">
    <source>
        <dbReference type="SAM" id="MobiDB-lite"/>
    </source>
</evidence>
<keyword evidence="2" id="KW-0805">Transcription regulation</keyword>
<keyword evidence="3" id="KW-0238">DNA-binding</keyword>
<dbReference type="InterPro" id="IPR000847">
    <property type="entry name" value="LysR_HTH_N"/>
</dbReference>
<dbReference type="Gene3D" id="1.10.10.10">
    <property type="entry name" value="Winged helix-like DNA-binding domain superfamily/Winged helix DNA-binding domain"/>
    <property type="match status" value="1"/>
</dbReference>
<comment type="similarity">
    <text evidence="1">Belongs to the LysR transcriptional regulatory family.</text>
</comment>
<dbReference type="PRINTS" id="PR00039">
    <property type="entry name" value="HTHLYSR"/>
</dbReference>
<dbReference type="Gene3D" id="3.40.190.10">
    <property type="entry name" value="Periplasmic binding protein-like II"/>
    <property type="match status" value="4"/>
</dbReference>
<proteinExistence type="inferred from homology"/>
<reference evidence="7 8" key="1">
    <citation type="submission" date="2021-03" db="EMBL/GenBank/DDBJ databases">
        <authorList>
            <person name="Kanchanasin P."/>
            <person name="Saeng-In P."/>
            <person name="Phongsopitanun W."/>
            <person name="Yuki M."/>
            <person name="Kudo T."/>
            <person name="Ohkuma M."/>
            <person name="Tanasupawat S."/>
        </authorList>
    </citation>
    <scope>NUCLEOTIDE SEQUENCE [LARGE SCALE GENOMIC DNA]</scope>
    <source>
        <strain evidence="7 8">L46</strain>
    </source>
</reference>
<feature type="region of interest" description="Disordered" evidence="5">
    <location>
        <begin position="281"/>
        <end position="304"/>
    </location>
</feature>
<dbReference type="SUPFAM" id="SSF46785">
    <property type="entry name" value="Winged helix' DNA-binding domain"/>
    <property type="match status" value="1"/>
</dbReference>
<dbReference type="Proteomes" id="UP000666915">
    <property type="component" value="Unassembled WGS sequence"/>
</dbReference>
<keyword evidence="8" id="KW-1185">Reference proteome</keyword>
<organism evidence="7 8">
    <name type="scientific">Actinomadura nitritigenes</name>
    <dbReference type="NCBI Taxonomy" id="134602"/>
    <lineage>
        <taxon>Bacteria</taxon>
        <taxon>Bacillati</taxon>
        <taxon>Actinomycetota</taxon>
        <taxon>Actinomycetes</taxon>
        <taxon>Streptosporangiales</taxon>
        <taxon>Thermomonosporaceae</taxon>
        <taxon>Actinomadura</taxon>
    </lineage>
</organism>
<evidence type="ECO:0000256" key="4">
    <source>
        <dbReference type="ARBA" id="ARBA00023163"/>
    </source>
</evidence>
<dbReference type="PANTHER" id="PTHR30346">
    <property type="entry name" value="TRANSCRIPTIONAL DUAL REGULATOR HCAR-RELATED"/>
    <property type="match status" value="1"/>
</dbReference>
<dbReference type="Pfam" id="PF03466">
    <property type="entry name" value="LysR_substrate"/>
    <property type="match status" value="1"/>
</dbReference>
<dbReference type="PROSITE" id="PS50931">
    <property type="entry name" value="HTH_LYSR"/>
    <property type="match status" value="1"/>
</dbReference>
<evidence type="ECO:0000256" key="2">
    <source>
        <dbReference type="ARBA" id="ARBA00023015"/>
    </source>
</evidence>
<dbReference type="Pfam" id="PF00126">
    <property type="entry name" value="HTH_1"/>
    <property type="match status" value="1"/>
</dbReference>
<dbReference type="InterPro" id="IPR036388">
    <property type="entry name" value="WH-like_DNA-bd_sf"/>
</dbReference>
<evidence type="ECO:0000313" key="7">
    <source>
        <dbReference type="EMBL" id="MBO2440871.1"/>
    </source>
</evidence>
<protein>
    <submittedName>
        <fullName evidence="7">LysR family transcriptional regulator</fullName>
    </submittedName>
</protein>
<dbReference type="SUPFAM" id="SSF53850">
    <property type="entry name" value="Periplasmic binding protein-like II"/>
    <property type="match status" value="1"/>
</dbReference>
<evidence type="ECO:0000256" key="3">
    <source>
        <dbReference type="ARBA" id="ARBA00023125"/>
    </source>
</evidence>
<sequence>MDLVETRELAYFLEVARELHFGRAAERLGIAQPPLSRAIARLERRLGVRLLERTSRRVTLTPAGETLLAEGGAALAAVEAAVLRTRRAGGTGARLVLAMKPGGDGGGLLPDVLAEYEREPDALPVEMVFGYGARQALDDGRADAALLYAPRADLTGLAVEELVVEPQVVVLPRTHRLAGRARVSMADLDGEVLPRTPARPGGDGPMVTEGGQVMQLIALGRMVAVLPRSYRRLLRDDLTAVPVPDAPPTTLVLAWPEESRSRALAAFVRVTAAVAARHNARDTARGTAGRNTDAGALRTVPDLR</sequence>
<accession>A0ABS3R418</accession>
<gene>
    <name evidence="7" type="ORF">J4557_25420</name>
</gene>
<dbReference type="RefSeq" id="WP_208269241.1">
    <property type="nucleotide sequence ID" value="NZ_BAAAGM010000003.1"/>
</dbReference>
<dbReference type="PANTHER" id="PTHR30346:SF0">
    <property type="entry name" value="HCA OPERON TRANSCRIPTIONAL ACTIVATOR HCAR"/>
    <property type="match status" value="1"/>
</dbReference>